<sequence length="150" mass="17090">MIVHHNNTIIHIVDGPKPALRYKEIHEAIQPGDGFMMKCELFIKENAVPTDVICEVTVKKKYHNWCELKVIEEKEEVVYSKKKKRAIRIKRIERTMSATIGQILTDSTSGVILSSPALSKMLETKTLKELLEDKELGRKLLSKGGFKCLV</sequence>
<dbReference type="AlphaFoldDB" id="A0A385Q394"/>
<name>A0A385Q394_9FIRM</name>
<evidence type="ECO:0000313" key="1">
    <source>
        <dbReference type="EMBL" id="AYB00088.1"/>
    </source>
</evidence>
<gene>
    <name evidence="1" type="ORF">D4A81_09070</name>
</gene>
<dbReference type="KEGG" id="lua:D4A81_09070"/>
<organism evidence="1 2">
    <name type="scientific">Lachnoanaerobaculum umeaense</name>
    <dbReference type="NCBI Taxonomy" id="617123"/>
    <lineage>
        <taxon>Bacteria</taxon>
        <taxon>Bacillati</taxon>
        <taxon>Bacillota</taxon>
        <taxon>Clostridia</taxon>
        <taxon>Lachnospirales</taxon>
        <taxon>Lachnospiraceae</taxon>
        <taxon>Lachnoanaerobaculum</taxon>
    </lineage>
</organism>
<dbReference type="Proteomes" id="UP000265562">
    <property type="component" value="Chromosome"/>
</dbReference>
<accession>A0A385Q394</accession>
<reference evidence="1 2" key="1">
    <citation type="submission" date="2018-09" db="EMBL/GenBank/DDBJ databases">
        <title>Genome sequencing of Lachnoanaerobaculum umeaense DSM 23576.</title>
        <authorList>
            <person name="Kook J.-K."/>
            <person name="Park S.-N."/>
            <person name="Lim Y.K."/>
        </authorList>
    </citation>
    <scope>NUCLEOTIDE SEQUENCE [LARGE SCALE GENOMIC DNA]</scope>
    <source>
        <strain evidence="2">DSM 23576 \ CCUG 58757</strain>
    </source>
</reference>
<protein>
    <submittedName>
        <fullName evidence="1">Uncharacterized protein</fullName>
    </submittedName>
</protein>
<dbReference type="RefSeq" id="WP_111524574.1">
    <property type="nucleotide sequence ID" value="NZ_LR699010.1"/>
</dbReference>
<proteinExistence type="predicted"/>
<evidence type="ECO:0000313" key="2">
    <source>
        <dbReference type="Proteomes" id="UP000265562"/>
    </source>
</evidence>
<dbReference type="EMBL" id="CP032364">
    <property type="protein sequence ID" value="AYB00088.1"/>
    <property type="molecule type" value="Genomic_DNA"/>
</dbReference>
<keyword evidence="2" id="KW-1185">Reference proteome</keyword>